<dbReference type="Pfam" id="PF03466">
    <property type="entry name" value="LysR_substrate"/>
    <property type="match status" value="1"/>
</dbReference>
<comment type="caution">
    <text evidence="6">The sequence shown here is derived from an EMBL/GenBank/DDBJ whole genome shotgun (WGS) entry which is preliminary data.</text>
</comment>
<dbReference type="InterPro" id="IPR036390">
    <property type="entry name" value="WH_DNA-bd_sf"/>
</dbReference>
<evidence type="ECO:0000259" key="5">
    <source>
        <dbReference type="PROSITE" id="PS50931"/>
    </source>
</evidence>
<dbReference type="PANTHER" id="PTHR30126">
    <property type="entry name" value="HTH-TYPE TRANSCRIPTIONAL REGULATOR"/>
    <property type="match status" value="1"/>
</dbReference>
<dbReference type="PROSITE" id="PS50931">
    <property type="entry name" value="HTH_LYSR"/>
    <property type="match status" value="1"/>
</dbReference>
<protein>
    <submittedName>
        <fullName evidence="6">LysR family transcriptional regulator</fullName>
    </submittedName>
</protein>
<accession>A0A356LH08</accession>
<evidence type="ECO:0000256" key="3">
    <source>
        <dbReference type="ARBA" id="ARBA00023125"/>
    </source>
</evidence>
<reference evidence="6 7" key="1">
    <citation type="journal article" date="2018" name="Nat. Biotechnol.">
        <title>A standardized bacterial taxonomy based on genome phylogeny substantially revises the tree of life.</title>
        <authorList>
            <person name="Parks D.H."/>
            <person name="Chuvochina M."/>
            <person name="Waite D.W."/>
            <person name="Rinke C."/>
            <person name="Skarshewski A."/>
            <person name="Chaumeil P.A."/>
            <person name="Hugenholtz P."/>
        </authorList>
    </citation>
    <scope>NUCLEOTIDE SEQUENCE [LARGE SCALE GENOMIC DNA]</scope>
    <source>
        <strain evidence="6">UBA10707</strain>
    </source>
</reference>
<dbReference type="Proteomes" id="UP000264036">
    <property type="component" value="Unassembled WGS sequence"/>
</dbReference>
<gene>
    <name evidence="6" type="ORF">DD666_12720</name>
</gene>
<evidence type="ECO:0000256" key="2">
    <source>
        <dbReference type="ARBA" id="ARBA00023015"/>
    </source>
</evidence>
<dbReference type="InterPro" id="IPR036388">
    <property type="entry name" value="WH-like_DNA-bd_sf"/>
</dbReference>
<dbReference type="EMBL" id="DOEK01000029">
    <property type="protein sequence ID" value="HBP30267.1"/>
    <property type="molecule type" value="Genomic_DNA"/>
</dbReference>
<evidence type="ECO:0000256" key="1">
    <source>
        <dbReference type="ARBA" id="ARBA00009437"/>
    </source>
</evidence>
<dbReference type="SUPFAM" id="SSF53850">
    <property type="entry name" value="Periplasmic binding protein-like II"/>
    <property type="match status" value="1"/>
</dbReference>
<name>A0A356LH08_9BURK</name>
<dbReference type="Gene3D" id="1.10.10.10">
    <property type="entry name" value="Winged helix-like DNA-binding domain superfamily/Winged helix DNA-binding domain"/>
    <property type="match status" value="1"/>
</dbReference>
<dbReference type="PANTHER" id="PTHR30126:SF94">
    <property type="entry name" value="LYSR FAMILY TRANSCRIPTIONAL REGULATOR"/>
    <property type="match status" value="1"/>
</dbReference>
<dbReference type="Gene3D" id="3.40.190.10">
    <property type="entry name" value="Periplasmic binding protein-like II"/>
    <property type="match status" value="2"/>
</dbReference>
<sequence length="293" mass="32546">MDTNYLETFIKTLDCASISDAARYLGITPGAVSARIRGLEQELGQPLIRRSGHTVRPTEHGLLICDKARQMIQDSRDMTAMVKSGNVLGELRLGSFFSGLTTHLPRLLEKTYEHHPDVSIFVSYAPSVELCQQVHSGTLDIALAIEPQFAIYKNCSWLKIQDEPLTLIVPPKYATTKSTAHAHDLLRASPFIRYARSSYSGQLVDRYLKDHRIVPNQRLEIDSLLTIASLVARGVGVALVPDSFSLESLGKSIQKVPLPGRTQIRKIGMIWSNQSPRGTISKSIAMYARNLFS</sequence>
<dbReference type="AlphaFoldDB" id="A0A356LH08"/>
<evidence type="ECO:0000256" key="4">
    <source>
        <dbReference type="ARBA" id="ARBA00023163"/>
    </source>
</evidence>
<dbReference type="GO" id="GO:0003700">
    <property type="term" value="F:DNA-binding transcription factor activity"/>
    <property type="evidence" value="ECO:0007669"/>
    <property type="project" value="InterPro"/>
</dbReference>
<keyword evidence="3" id="KW-0238">DNA-binding</keyword>
<dbReference type="InterPro" id="IPR000847">
    <property type="entry name" value="LysR_HTH_N"/>
</dbReference>
<comment type="similarity">
    <text evidence="1">Belongs to the LysR transcriptional regulatory family.</text>
</comment>
<evidence type="ECO:0000313" key="7">
    <source>
        <dbReference type="Proteomes" id="UP000264036"/>
    </source>
</evidence>
<dbReference type="GO" id="GO:0000976">
    <property type="term" value="F:transcription cis-regulatory region binding"/>
    <property type="evidence" value="ECO:0007669"/>
    <property type="project" value="TreeGrafter"/>
</dbReference>
<evidence type="ECO:0000313" key="6">
    <source>
        <dbReference type="EMBL" id="HBP30267.1"/>
    </source>
</evidence>
<dbReference type="InterPro" id="IPR005119">
    <property type="entry name" value="LysR_subst-bd"/>
</dbReference>
<dbReference type="Pfam" id="PF00126">
    <property type="entry name" value="HTH_1"/>
    <property type="match status" value="1"/>
</dbReference>
<proteinExistence type="inferred from homology"/>
<feature type="domain" description="HTH lysR-type" evidence="5">
    <location>
        <begin position="1"/>
        <end position="58"/>
    </location>
</feature>
<dbReference type="SUPFAM" id="SSF46785">
    <property type="entry name" value="Winged helix' DNA-binding domain"/>
    <property type="match status" value="1"/>
</dbReference>
<keyword evidence="4" id="KW-0804">Transcription</keyword>
<keyword evidence="2" id="KW-0805">Transcription regulation</keyword>
<organism evidence="6 7">
    <name type="scientific">Advenella kashmirensis</name>
    <dbReference type="NCBI Taxonomy" id="310575"/>
    <lineage>
        <taxon>Bacteria</taxon>
        <taxon>Pseudomonadati</taxon>
        <taxon>Pseudomonadota</taxon>
        <taxon>Betaproteobacteria</taxon>
        <taxon>Burkholderiales</taxon>
        <taxon>Alcaligenaceae</taxon>
    </lineage>
</organism>